<dbReference type="EMBL" id="JBJQND010000008">
    <property type="protein sequence ID" value="KAL3868707.1"/>
    <property type="molecule type" value="Genomic_DNA"/>
</dbReference>
<keyword evidence="2" id="KW-1185">Reference proteome</keyword>
<comment type="caution">
    <text evidence="1">The sequence shown here is derived from an EMBL/GenBank/DDBJ whole genome shotgun (WGS) entry which is preliminary data.</text>
</comment>
<proteinExistence type="predicted"/>
<organism evidence="1 2">
    <name type="scientific">Sinanodonta woodiana</name>
    <name type="common">Chinese pond mussel</name>
    <name type="synonym">Anodonta woodiana</name>
    <dbReference type="NCBI Taxonomy" id="1069815"/>
    <lineage>
        <taxon>Eukaryota</taxon>
        <taxon>Metazoa</taxon>
        <taxon>Spiralia</taxon>
        <taxon>Lophotrochozoa</taxon>
        <taxon>Mollusca</taxon>
        <taxon>Bivalvia</taxon>
        <taxon>Autobranchia</taxon>
        <taxon>Heteroconchia</taxon>
        <taxon>Palaeoheterodonta</taxon>
        <taxon>Unionida</taxon>
        <taxon>Unionoidea</taxon>
        <taxon>Unionidae</taxon>
        <taxon>Unioninae</taxon>
        <taxon>Sinanodonta</taxon>
    </lineage>
</organism>
<dbReference type="Proteomes" id="UP001634394">
    <property type="component" value="Unassembled WGS sequence"/>
</dbReference>
<evidence type="ECO:0000313" key="2">
    <source>
        <dbReference type="Proteomes" id="UP001634394"/>
    </source>
</evidence>
<reference evidence="1 2" key="1">
    <citation type="submission" date="2024-11" db="EMBL/GenBank/DDBJ databases">
        <title>Chromosome-level genome assembly of the freshwater bivalve Anodonta woodiana.</title>
        <authorList>
            <person name="Chen X."/>
        </authorList>
    </citation>
    <scope>NUCLEOTIDE SEQUENCE [LARGE SCALE GENOMIC DNA]</scope>
    <source>
        <strain evidence="1">MN2024</strain>
        <tissue evidence="1">Gills</tissue>
    </source>
</reference>
<gene>
    <name evidence="1" type="ORF">ACJMK2_041480</name>
</gene>
<protein>
    <submittedName>
        <fullName evidence="1">Uncharacterized protein</fullName>
    </submittedName>
</protein>
<sequence>MLNILNADTNGVLLLAVRTTDYIIPVTALDCAEHMVILFDDIQLSNAEMDKTHSYFSLSRNRRCHAIYLAMGFYNVDSVIRSNTSCFIIFNGLDNKHVPNALREHCCDVSRDKIVELHHKAAHANQFSLIQYAYQAYVSMLN</sequence>
<dbReference type="AlphaFoldDB" id="A0ABD3W4B5"/>
<evidence type="ECO:0000313" key="1">
    <source>
        <dbReference type="EMBL" id="KAL3868707.1"/>
    </source>
</evidence>
<name>A0ABD3W4B5_SINWO</name>
<accession>A0ABD3W4B5</accession>